<reference evidence="1" key="1">
    <citation type="submission" date="2023-04" db="EMBL/GenBank/DDBJ databases">
        <title>A chromosome-level genome assembly of the parasitoid wasp Eretmocerus hayati.</title>
        <authorList>
            <person name="Zhong Y."/>
            <person name="Liu S."/>
            <person name="Liu Y."/>
        </authorList>
    </citation>
    <scope>NUCLEOTIDE SEQUENCE</scope>
    <source>
        <strain evidence="1">ZJU_SS_LIU_2023</strain>
    </source>
</reference>
<proteinExistence type="predicted"/>
<comment type="caution">
    <text evidence="1">The sequence shown here is derived from an EMBL/GenBank/DDBJ whole genome shotgun (WGS) entry which is preliminary data.</text>
</comment>
<dbReference type="Proteomes" id="UP001239111">
    <property type="component" value="Chromosome 1"/>
</dbReference>
<evidence type="ECO:0000313" key="2">
    <source>
        <dbReference type="Proteomes" id="UP001239111"/>
    </source>
</evidence>
<organism evidence="1 2">
    <name type="scientific">Eretmocerus hayati</name>
    <dbReference type="NCBI Taxonomy" id="131215"/>
    <lineage>
        <taxon>Eukaryota</taxon>
        <taxon>Metazoa</taxon>
        <taxon>Ecdysozoa</taxon>
        <taxon>Arthropoda</taxon>
        <taxon>Hexapoda</taxon>
        <taxon>Insecta</taxon>
        <taxon>Pterygota</taxon>
        <taxon>Neoptera</taxon>
        <taxon>Endopterygota</taxon>
        <taxon>Hymenoptera</taxon>
        <taxon>Apocrita</taxon>
        <taxon>Proctotrupomorpha</taxon>
        <taxon>Chalcidoidea</taxon>
        <taxon>Aphelinidae</taxon>
        <taxon>Aphelininae</taxon>
        <taxon>Eretmocerus</taxon>
    </lineage>
</organism>
<evidence type="ECO:0000313" key="1">
    <source>
        <dbReference type="EMBL" id="KAJ8684807.1"/>
    </source>
</evidence>
<sequence>MNRTYAIVLLEEDESTPVPPDGSIHCDEYAPGPNNVCAEESLVSSRAAVVLALDCPDPSTSRLVDIFNDSSMTGCDKSQALLREDRSSPLISSVTPAIQPQSHDDVNVDGVSSKKRKIGDRYEVDAIDGNMPREKCKIRVAYDAGWRKRSSGHAYNSRSGHGTAVGLFSGEVISYSVKTKDCKKCSLGHPKTGHDCRQNHTGSAKYMEAAMAVELIAKNELLERENVEAGVMVMDDDSSVTAAVRRVADGPIERWSDFNHTHK</sequence>
<accession>A0ACC2PR34</accession>
<name>A0ACC2PR34_9HYME</name>
<gene>
    <name evidence="1" type="ORF">QAD02_020600</name>
</gene>
<protein>
    <submittedName>
        <fullName evidence="1">Uncharacterized protein</fullName>
    </submittedName>
</protein>
<dbReference type="EMBL" id="CM056741">
    <property type="protein sequence ID" value="KAJ8684807.1"/>
    <property type="molecule type" value="Genomic_DNA"/>
</dbReference>
<keyword evidence="2" id="KW-1185">Reference proteome</keyword>